<dbReference type="RefSeq" id="WP_049740947.1">
    <property type="nucleotide sequence ID" value="NZ_BJON01000005.1"/>
</dbReference>
<evidence type="ECO:0000259" key="6">
    <source>
        <dbReference type="Pfam" id="PF02465"/>
    </source>
</evidence>
<evidence type="ECO:0000259" key="7">
    <source>
        <dbReference type="Pfam" id="PF07195"/>
    </source>
</evidence>
<sequence length="485" mass="53638">MGLRISGMASGMDTEKMVKDIMKAQREPINRLQRSKYAIEWKRDAYREMNTLLADLQNSLKTLRLSSTFNKQVASSDNDSIVSVNAKGRPALSSYTVEVEKLAVAGTPPKAEFSPVSTKNDSQFKLTLNKGSETVNIDVMQDESIETTIGKINSSNIGIKASIFNGKLVMTSTDEQAFSFSTDNAGNIFKIGNSTSSPASGGADAKFKINGVEYTSKSNTFTFDGIDFILKQPTTTPVVINTKTDEDSIFKSVKDFVDKYNAIIDVMNKKISEPKYKSYRPLLDEEKEALPEKTAEKMDTMAKSGILLRDPILTSGLTELRRALSTPLQVAGVNKAFDTLSEIGIGGPPPGKNAYTENGKLYIDETKLRDAIRNNGDDVLKLFTNYSSESNAATKYKESGVFERLYGEVNKVMDKVTKEAGSTGSVFTESVLGKQLKQTEDDIGRWEDRLKTIEDRYWKQFTAMEKAMSKAQSQGSWFAQMLGQK</sequence>
<proteinExistence type="inferred from homology"/>
<dbReference type="GO" id="GO:0007155">
    <property type="term" value="P:cell adhesion"/>
    <property type="evidence" value="ECO:0007669"/>
    <property type="project" value="InterPro"/>
</dbReference>
<keyword evidence="5" id="KW-0964">Secreted</keyword>
<keyword evidence="9" id="KW-0966">Cell projection</keyword>
<dbReference type="Pfam" id="PF02465">
    <property type="entry name" value="FliD_N"/>
    <property type="match status" value="1"/>
</dbReference>
<comment type="similarity">
    <text evidence="1 5">Belongs to the FliD family.</text>
</comment>
<evidence type="ECO:0000256" key="2">
    <source>
        <dbReference type="ARBA" id="ARBA00011255"/>
    </source>
</evidence>
<feature type="domain" description="Flagellar hook-associated protein 2 C-terminal" evidence="7">
    <location>
        <begin position="202"/>
        <end position="472"/>
    </location>
</feature>
<evidence type="ECO:0000313" key="9">
    <source>
        <dbReference type="EMBL" id="KNB71905.1"/>
    </source>
</evidence>
<dbReference type="PANTHER" id="PTHR30288:SF0">
    <property type="entry name" value="FLAGELLAR HOOK-ASSOCIATED PROTEIN 2"/>
    <property type="match status" value="1"/>
</dbReference>
<evidence type="ECO:0000313" key="11">
    <source>
        <dbReference type="Proteomes" id="UP000319578"/>
    </source>
</evidence>
<keyword evidence="3" id="KW-0175">Coiled coil</keyword>
<keyword evidence="9" id="KW-0282">Flagellum</keyword>
<dbReference type="InterPro" id="IPR040026">
    <property type="entry name" value="FliD"/>
</dbReference>
<dbReference type="Pfam" id="PF07195">
    <property type="entry name" value="FliD_C"/>
    <property type="match status" value="1"/>
</dbReference>
<comment type="subunit">
    <text evidence="2 5">Homopentamer.</text>
</comment>
<dbReference type="GO" id="GO:0071973">
    <property type="term" value="P:bacterial-type flagellum-dependent cell motility"/>
    <property type="evidence" value="ECO:0007669"/>
    <property type="project" value="TreeGrafter"/>
</dbReference>
<evidence type="ECO:0000256" key="1">
    <source>
        <dbReference type="ARBA" id="ARBA00009764"/>
    </source>
</evidence>
<keyword evidence="9" id="KW-0969">Cilium</keyword>
<accession>A0A0K9YUN8</accession>
<dbReference type="PANTHER" id="PTHR30288">
    <property type="entry name" value="FLAGELLAR CAP/ASSEMBLY PROTEIN FLID"/>
    <property type="match status" value="1"/>
</dbReference>
<evidence type="ECO:0000256" key="5">
    <source>
        <dbReference type="RuleBase" id="RU362066"/>
    </source>
</evidence>
<evidence type="ECO:0000313" key="8">
    <source>
        <dbReference type="EMBL" id="GED67589.1"/>
    </source>
</evidence>
<comment type="subcellular location">
    <subcellularLocation>
        <location evidence="5">Secreted</location>
    </subcellularLocation>
    <subcellularLocation>
        <location evidence="5">Bacterial flagellum</location>
    </subcellularLocation>
</comment>
<keyword evidence="11" id="KW-1185">Reference proteome</keyword>
<gene>
    <name evidence="8" type="primary">fliD</name>
    <name evidence="9" type="ORF">ADS79_24490</name>
    <name evidence="8" type="ORF">BRE01_12910</name>
</gene>
<dbReference type="GO" id="GO:0009421">
    <property type="term" value="C:bacterial-type flagellum filament cap"/>
    <property type="evidence" value="ECO:0007669"/>
    <property type="project" value="InterPro"/>
</dbReference>
<dbReference type="STRING" id="54915.ADS79_24490"/>
<organism evidence="9 10">
    <name type="scientific">Brevibacillus reuszeri</name>
    <dbReference type="NCBI Taxonomy" id="54915"/>
    <lineage>
        <taxon>Bacteria</taxon>
        <taxon>Bacillati</taxon>
        <taxon>Bacillota</taxon>
        <taxon>Bacilli</taxon>
        <taxon>Bacillales</taxon>
        <taxon>Paenibacillaceae</taxon>
        <taxon>Brevibacillus</taxon>
    </lineage>
</organism>
<dbReference type="InterPro" id="IPR003481">
    <property type="entry name" value="FliD_N"/>
</dbReference>
<dbReference type="AlphaFoldDB" id="A0A0K9YUN8"/>
<keyword evidence="4 5" id="KW-0975">Bacterial flagellum</keyword>
<dbReference type="GO" id="GO:0005576">
    <property type="term" value="C:extracellular region"/>
    <property type="evidence" value="ECO:0007669"/>
    <property type="project" value="UniProtKB-SubCell"/>
</dbReference>
<evidence type="ECO:0000256" key="3">
    <source>
        <dbReference type="ARBA" id="ARBA00023054"/>
    </source>
</evidence>
<reference evidence="10" key="1">
    <citation type="submission" date="2015-07" db="EMBL/GenBank/DDBJ databases">
        <title>Genome sequencing project for genomic taxonomy and phylogenomics of Bacillus-like bacteria.</title>
        <authorList>
            <person name="Liu B."/>
            <person name="Wang J."/>
            <person name="Zhu Y."/>
            <person name="Liu G."/>
            <person name="Chen Q."/>
            <person name="Chen Z."/>
            <person name="Lan J."/>
            <person name="Che J."/>
            <person name="Ge C."/>
            <person name="Shi H."/>
            <person name="Pan Z."/>
            <person name="Liu X."/>
        </authorList>
    </citation>
    <scope>NUCLEOTIDE SEQUENCE [LARGE SCALE GENOMIC DNA]</scope>
    <source>
        <strain evidence="10">DSM 9887</strain>
    </source>
</reference>
<evidence type="ECO:0000313" key="10">
    <source>
        <dbReference type="Proteomes" id="UP000036834"/>
    </source>
</evidence>
<dbReference type="InterPro" id="IPR010809">
    <property type="entry name" value="FliD_C"/>
</dbReference>
<dbReference type="EMBL" id="LGIQ01000009">
    <property type="protein sequence ID" value="KNB71905.1"/>
    <property type="molecule type" value="Genomic_DNA"/>
</dbReference>
<name>A0A0K9YUN8_9BACL</name>
<dbReference type="OrthoDB" id="9776025at2"/>
<protein>
    <recommendedName>
        <fullName evidence="5">Flagellar hook-associated protein 2</fullName>
        <shortName evidence="5">HAP2</shortName>
    </recommendedName>
    <alternativeName>
        <fullName evidence="5">Flagellar cap protein</fullName>
    </alternativeName>
</protein>
<dbReference type="Proteomes" id="UP000319578">
    <property type="component" value="Unassembled WGS sequence"/>
</dbReference>
<dbReference type="EMBL" id="BJON01000005">
    <property type="protein sequence ID" value="GED67589.1"/>
    <property type="molecule type" value="Genomic_DNA"/>
</dbReference>
<evidence type="ECO:0000256" key="4">
    <source>
        <dbReference type="ARBA" id="ARBA00023143"/>
    </source>
</evidence>
<dbReference type="Proteomes" id="UP000036834">
    <property type="component" value="Unassembled WGS sequence"/>
</dbReference>
<comment type="function">
    <text evidence="5">Required for morphogenesis and for the elongation of the flagellar filament by facilitating polymerization of the flagellin monomers at the tip of growing filament. Forms a capping structure, which prevents flagellin subunits (transported through the central channel of the flagellum) from leaking out without polymerization at the distal end.</text>
</comment>
<comment type="caution">
    <text evidence="9">The sequence shown here is derived from an EMBL/GenBank/DDBJ whole genome shotgun (WGS) entry which is preliminary data.</text>
</comment>
<dbReference type="PATRIC" id="fig|54915.3.peg.4043"/>
<reference evidence="8 11" key="3">
    <citation type="submission" date="2019-06" db="EMBL/GenBank/DDBJ databases">
        <title>Whole genome shotgun sequence of Brevibacillus reuszeri NBRC 15719.</title>
        <authorList>
            <person name="Hosoyama A."/>
            <person name="Uohara A."/>
            <person name="Ohji S."/>
            <person name="Ichikawa N."/>
        </authorList>
    </citation>
    <scope>NUCLEOTIDE SEQUENCE [LARGE SCALE GENOMIC DNA]</scope>
    <source>
        <strain evidence="8 11">NBRC 15719</strain>
    </source>
</reference>
<dbReference type="GO" id="GO:0009424">
    <property type="term" value="C:bacterial-type flagellum hook"/>
    <property type="evidence" value="ECO:0007669"/>
    <property type="project" value="UniProtKB-UniRule"/>
</dbReference>
<feature type="domain" description="Flagellar hook-associated protein 2 N-terminal" evidence="6">
    <location>
        <begin position="10"/>
        <end position="104"/>
    </location>
</feature>
<reference evidence="9" key="2">
    <citation type="submission" date="2015-07" db="EMBL/GenBank/DDBJ databases">
        <title>MeaNS - Measles Nucleotide Surveillance Program.</title>
        <authorList>
            <person name="Tran T."/>
            <person name="Druce J."/>
        </authorList>
    </citation>
    <scope>NUCLEOTIDE SEQUENCE</scope>
    <source>
        <strain evidence="9">DSM 9887</strain>
    </source>
</reference>